<evidence type="ECO:0000256" key="2">
    <source>
        <dbReference type="ARBA" id="ARBA00022884"/>
    </source>
</evidence>
<dbReference type="Pfam" id="PF00076">
    <property type="entry name" value="RRM_1"/>
    <property type="match status" value="1"/>
</dbReference>
<evidence type="ECO:0000313" key="8">
    <source>
        <dbReference type="Proteomes" id="UP001557470"/>
    </source>
</evidence>
<dbReference type="InterPro" id="IPR012677">
    <property type="entry name" value="Nucleotide-bd_a/b_plait_sf"/>
</dbReference>
<dbReference type="Proteomes" id="UP001557470">
    <property type="component" value="Unassembled WGS sequence"/>
</dbReference>
<comment type="caution">
    <text evidence="7">The sequence shown here is derived from an EMBL/GenBank/DDBJ whole genome shotgun (WGS) entry which is preliminary data.</text>
</comment>
<accession>A0ABD0X805</accession>
<evidence type="ECO:0000256" key="5">
    <source>
        <dbReference type="SAM" id="MobiDB-lite"/>
    </source>
</evidence>
<feature type="region of interest" description="Disordered" evidence="5">
    <location>
        <begin position="191"/>
        <end position="269"/>
    </location>
</feature>
<dbReference type="EMBL" id="JAGEUA010000003">
    <property type="protein sequence ID" value="KAL0994007.1"/>
    <property type="molecule type" value="Genomic_DNA"/>
</dbReference>
<dbReference type="InterPro" id="IPR052285">
    <property type="entry name" value="NEXT_complex_subunit"/>
</dbReference>
<gene>
    <name evidence="7" type="ORF">UPYG_G00116680</name>
</gene>
<dbReference type="PROSITE" id="PS50102">
    <property type="entry name" value="RRM"/>
    <property type="match status" value="1"/>
</dbReference>
<comment type="subcellular location">
    <subcellularLocation>
        <location evidence="1">Nucleus</location>
        <location evidence="1">Nucleoplasm</location>
    </subcellularLocation>
</comment>
<evidence type="ECO:0000313" key="7">
    <source>
        <dbReference type="EMBL" id="KAL0994007.1"/>
    </source>
</evidence>
<feature type="compositionally biased region" description="Basic and acidic residues" evidence="5">
    <location>
        <begin position="219"/>
        <end position="241"/>
    </location>
</feature>
<organism evidence="7 8">
    <name type="scientific">Umbra pygmaea</name>
    <name type="common">Eastern mudminnow</name>
    <dbReference type="NCBI Taxonomy" id="75934"/>
    <lineage>
        <taxon>Eukaryota</taxon>
        <taxon>Metazoa</taxon>
        <taxon>Chordata</taxon>
        <taxon>Craniata</taxon>
        <taxon>Vertebrata</taxon>
        <taxon>Euteleostomi</taxon>
        <taxon>Actinopterygii</taxon>
        <taxon>Neopterygii</taxon>
        <taxon>Teleostei</taxon>
        <taxon>Protacanthopterygii</taxon>
        <taxon>Esociformes</taxon>
        <taxon>Umbridae</taxon>
        <taxon>Umbra</taxon>
    </lineage>
</organism>
<dbReference type="SMART" id="SM00360">
    <property type="entry name" value="RRM"/>
    <property type="match status" value="1"/>
</dbReference>
<dbReference type="GO" id="GO:0003723">
    <property type="term" value="F:RNA binding"/>
    <property type="evidence" value="ECO:0007669"/>
    <property type="project" value="UniProtKB-UniRule"/>
</dbReference>
<keyword evidence="2 4" id="KW-0694">RNA-binding</keyword>
<evidence type="ECO:0000256" key="1">
    <source>
        <dbReference type="ARBA" id="ARBA00004642"/>
    </source>
</evidence>
<dbReference type="PANTHER" id="PTHR13798">
    <property type="entry name" value="RNA BINDING MOTIF RBM PROTEIN -RELATED"/>
    <property type="match status" value="1"/>
</dbReference>
<evidence type="ECO:0000256" key="3">
    <source>
        <dbReference type="ARBA" id="ARBA00023242"/>
    </source>
</evidence>
<dbReference type="SUPFAM" id="SSF54928">
    <property type="entry name" value="RNA-binding domain, RBD"/>
    <property type="match status" value="1"/>
</dbReference>
<dbReference type="InterPro" id="IPR035979">
    <property type="entry name" value="RBD_domain_sf"/>
</dbReference>
<dbReference type="Gene3D" id="3.30.70.330">
    <property type="match status" value="1"/>
</dbReference>
<proteinExistence type="predicted"/>
<evidence type="ECO:0000259" key="6">
    <source>
        <dbReference type="PROSITE" id="PS50102"/>
    </source>
</evidence>
<feature type="compositionally biased region" description="Basic residues" evidence="5">
    <location>
        <begin position="243"/>
        <end position="269"/>
    </location>
</feature>
<dbReference type="AlphaFoldDB" id="A0ABD0X805"/>
<protein>
    <recommendedName>
        <fullName evidence="6">RRM domain-containing protein</fullName>
    </recommendedName>
</protein>
<feature type="compositionally biased region" description="Polar residues" evidence="5">
    <location>
        <begin position="192"/>
        <end position="217"/>
    </location>
</feature>
<dbReference type="GO" id="GO:0005654">
    <property type="term" value="C:nucleoplasm"/>
    <property type="evidence" value="ECO:0007669"/>
    <property type="project" value="UniProtKB-SubCell"/>
</dbReference>
<name>A0ABD0X805_UMBPY</name>
<dbReference type="PANTHER" id="PTHR13798:SF11">
    <property type="entry name" value="RNA-BINDING PROTEIN 7-RELATED"/>
    <property type="match status" value="1"/>
</dbReference>
<keyword evidence="8" id="KW-1185">Reference proteome</keyword>
<keyword evidence="3" id="KW-0539">Nucleus</keyword>
<dbReference type="InterPro" id="IPR000504">
    <property type="entry name" value="RRM_dom"/>
</dbReference>
<sequence>MQNQNEANKTVFVANLSSSANEEILFELFLQAGPLKKVTIPRDREGHQRSYGFVYYKHAEAVPYAIALLNGTWLFGRQIRLQYSTGSSHQDGGPGPQGGEDESDDPSHGTPSLKVIGVPESSVFHFTGCSDNVHLGQDRFCWNDMVRGFPPEHYPLSIIPTQPHYFAPASPLWPPVAPLLPWLMPGNPRWTPPQTLCPSQAQASLHQPPLHSTQPDEQTAPRREGPEKKQKAKRDDVEPAKLHICRRSRERRHRLQRHKSRCKKGYKQQ</sequence>
<feature type="domain" description="RRM" evidence="6">
    <location>
        <begin position="9"/>
        <end position="86"/>
    </location>
</feature>
<feature type="region of interest" description="Disordered" evidence="5">
    <location>
        <begin position="85"/>
        <end position="114"/>
    </location>
</feature>
<evidence type="ECO:0000256" key="4">
    <source>
        <dbReference type="PROSITE-ProRule" id="PRU00176"/>
    </source>
</evidence>
<reference evidence="7 8" key="1">
    <citation type="submission" date="2024-06" db="EMBL/GenBank/DDBJ databases">
        <authorList>
            <person name="Pan Q."/>
            <person name="Wen M."/>
            <person name="Jouanno E."/>
            <person name="Zahm M."/>
            <person name="Klopp C."/>
            <person name="Cabau C."/>
            <person name="Louis A."/>
            <person name="Berthelot C."/>
            <person name="Parey E."/>
            <person name="Roest Crollius H."/>
            <person name="Montfort J."/>
            <person name="Robinson-Rechavi M."/>
            <person name="Bouchez O."/>
            <person name="Lampietro C."/>
            <person name="Lopez Roques C."/>
            <person name="Donnadieu C."/>
            <person name="Postlethwait J."/>
            <person name="Bobe J."/>
            <person name="Verreycken H."/>
            <person name="Guiguen Y."/>
        </authorList>
    </citation>
    <scope>NUCLEOTIDE SEQUENCE [LARGE SCALE GENOMIC DNA]</scope>
    <source>
        <strain evidence="7">Up_M1</strain>
        <tissue evidence="7">Testis</tissue>
    </source>
</reference>